<evidence type="ECO:0000313" key="3">
    <source>
        <dbReference type="Proteomes" id="UP000518752"/>
    </source>
</evidence>
<proteinExistence type="predicted"/>
<protein>
    <submittedName>
        <fullName evidence="2">Uncharacterized protein</fullName>
    </submittedName>
</protein>
<organism evidence="2 3">
    <name type="scientific">Collybiopsis confluens</name>
    <dbReference type="NCBI Taxonomy" id="2823264"/>
    <lineage>
        <taxon>Eukaryota</taxon>
        <taxon>Fungi</taxon>
        <taxon>Dikarya</taxon>
        <taxon>Basidiomycota</taxon>
        <taxon>Agaricomycotina</taxon>
        <taxon>Agaricomycetes</taxon>
        <taxon>Agaricomycetidae</taxon>
        <taxon>Agaricales</taxon>
        <taxon>Marasmiineae</taxon>
        <taxon>Omphalotaceae</taxon>
        <taxon>Collybiopsis</taxon>
    </lineage>
</organism>
<accession>A0A8H5HYA5</accession>
<reference evidence="2 3" key="1">
    <citation type="journal article" date="2020" name="ISME J.">
        <title>Uncovering the hidden diversity of litter-decomposition mechanisms in mushroom-forming fungi.</title>
        <authorList>
            <person name="Floudas D."/>
            <person name="Bentzer J."/>
            <person name="Ahren D."/>
            <person name="Johansson T."/>
            <person name="Persson P."/>
            <person name="Tunlid A."/>
        </authorList>
    </citation>
    <scope>NUCLEOTIDE SEQUENCE [LARGE SCALE GENOMIC DNA]</scope>
    <source>
        <strain evidence="2 3">CBS 406.79</strain>
    </source>
</reference>
<feature type="compositionally biased region" description="Polar residues" evidence="1">
    <location>
        <begin position="278"/>
        <end position="290"/>
    </location>
</feature>
<feature type="region of interest" description="Disordered" evidence="1">
    <location>
        <begin position="485"/>
        <end position="563"/>
    </location>
</feature>
<evidence type="ECO:0000313" key="2">
    <source>
        <dbReference type="EMBL" id="KAF5391786.1"/>
    </source>
</evidence>
<feature type="compositionally biased region" description="Low complexity" evidence="1">
    <location>
        <begin position="257"/>
        <end position="266"/>
    </location>
</feature>
<keyword evidence="3" id="KW-1185">Reference proteome</keyword>
<dbReference type="AlphaFoldDB" id="A0A8H5HYA5"/>
<gene>
    <name evidence="2" type="ORF">D9757_001644</name>
</gene>
<dbReference type="OrthoDB" id="3071736at2759"/>
<feature type="region of interest" description="Disordered" evidence="1">
    <location>
        <begin position="390"/>
        <end position="413"/>
    </location>
</feature>
<feature type="region of interest" description="Disordered" evidence="1">
    <location>
        <begin position="254"/>
        <end position="305"/>
    </location>
</feature>
<feature type="region of interest" description="Disordered" evidence="1">
    <location>
        <begin position="190"/>
        <end position="212"/>
    </location>
</feature>
<feature type="compositionally biased region" description="Acidic residues" evidence="1">
    <location>
        <begin position="43"/>
        <end position="58"/>
    </location>
</feature>
<comment type="caution">
    <text evidence="2">The sequence shown here is derived from an EMBL/GenBank/DDBJ whole genome shotgun (WGS) entry which is preliminary data.</text>
</comment>
<feature type="region of interest" description="Disordered" evidence="1">
    <location>
        <begin position="703"/>
        <end position="748"/>
    </location>
</feature>
<dbReference type="Proteomes" id="UP000518752">
    <property type="component" value="Unassembled WGS sequence"/>
</dbReference>
<feature type="region of interest" description="Disordered" evidence="1">
    <location>
        <begin position="823"/>
        <end position="846"/>
    </location>
</feature>
<sequence length="957" mass="101476">MSDNEMADRPLFYQAKSDAQSASIRDLKSLNLPPMTFRRGKDTDEDDSSSSEFSDEETESRNKPLPDPPTILSPPQKLTSHAAPSISRNSNFSTSTVSSYVTASSVSSVPGSPIYSRDAKSTTFDRVFSGGYHLPTMVAGKSSPTVGYSSSLPLLNDTDVDCDSYMDSDGHFATHGREMSTSRLTPVHLTRQPSLGTHGTGHRSGHDMSSEPASAGVMRRYASAGDLLSRASSRSASPLGSGYVGHQYSHSHPLPFPAVSPSSPNSSSPPPYPRSSSTGTPIASTSTRSRAGSHVGPSRVRSRAGSTVLRNAVYIEALDSNEVERRLLNLASSGPDFDVPSGKGLEIDDGPDANLARSKWSPASSVVDLRPSVSGSSTDNSLSFGWGFPKPPKLHAPPPTPCTPSREFLPSHSSSSVALADDFALRSQTRQSAFEQNPLTDKRISVTTGSIPGSSSLPDHDPTYQPATSGKRQRLASFIAKMAGGATSRAPPVPSTLSPPSSPAEVRSPQHRPPPLELSLHPSSFPAGTGSIIGNSEPSTPAYSISASSWDESSGFGTDTETEDEIEDMDPDLIAMAAGLDVASISTSLRTPRPIPSPRNRRMSYDRTTEFPMSSMGLDEVQMGRGSYAQVYGFRSPKMPGGNFSTAHSFTHPTEDENSVPRGATPTVCGARSLISPKDLPPHGSSPETARVQVTSTMNAIPIPITDPSLPPLLDTSLDAPLSPRQSPKSPTSISPKSPNRKSGRMSGFISRFTFGSSVSLAPTPQDCIPPVPLLKADELGQIVADPFAKDGTVTAITESGLNPELLPSPEIHEAVIAARRKRSGTTATATSTLSSSTIDSTSSSREGYQVKRQSLGLALGGVSIGTTIKGIRAKRNTRAKKRKLVISGVDAHDTGAIQAVRGWCEAFGELRKFERQNNGNLVVDWRRKSVSDLVCRVQAKVAIKGAGSVSLSWYHS</sequence>
<feature type="compositionally biased region" description="Low complexity" evidence="1">
    <location>
        <begin position="825"/>
        <end position="846"/>
    </location>
</feature>
<feature type="region of interest" description="Disordered" evidence="1">
    <location>
        <begin position="1"/>
        <end position="93"/>
    </location>
</feature>
<feature type="compositionally biased region" description="Polar residues" evidence="1">
    <location>
        <begin position="429"/>
        <end position="457"/>
    </location>
</feature>
<feature type="compositionally biased region" description="Pro residues" evidence="1">
    <location>
        <begin position="390"/>
        <end position="402"/>
    </location>
</feature>
<feature type="compositionally biased region" description="Low complexity" evidence="1">
    <location>
        <begin position="517"/>
        <end position="526"/>
    </location>
</feature>
<name>A0A8H5HYA5_9AGAR</name>
<feature type="compositionally biased region" description="Polar residues" evidence="1">
    <location>
        <begin position="532"/>
        <end position="557"/>
    </location>
</feature>
<evidence type="ECO:0000256" key="1">
    <source>
        <dbReference type="SAM" id="MobiDB-lite"/>
    </source>
</evidence>
<feature type="region of interest" description="Disordered" evidence="1">
    <location>
        <begin position="585"/>
        <end position="606"/>
    </location>
</feature>
<dbReference type="EMBL" id="JAACJN010000008">
    <property type="protein sequence ID" value="KAF5391786.1"/>
    <property type="molecule type" value="Genomic_DNA"/>
</dbReference>
<feature type="region of interest" description="Disordered" evidence="1">
    <location>
        <begin position="429"/>
        <end position="471"/>
    </location>
</feature>
<feature type="compositionally biased region" description="Low complexity" evidence="1">
    <location>
        <begin position="703"/>
        <end position="738"/>
    </location>
</feature>